<feature type="compositionally biased region" description="Polar residues" evidence="9">
    <location>
        <begin position="886"/>
        <end position="901"/>
    </location>
</feature>
<dbReference type="InterPro" id="IPR012338">
    <property type="entry name" value="Beta-lactam/transpept-like"/>
</dbReference>
<feature type="region of interest" description="Disordered" evidence="9">
    <location>
        <begin position="788"/>
        <end position="901"/>
    </location>
</feature>
<feature type="compositionally biased region" description="Gly residues" evidence="9">
    <location>
        <begin position="840"/>
        <end position="883"/>
    </location>
</feature>
<feature type="compositionally biased region" description="Basic and acidic residues" evidence="9">
    <location>
        <begin position="441"/>
        <end position="453"/>
    </location>
</feature>
<dbReference type="SUPFAM" id="SSF56601">
    <property type="entry name" value="beta-lactamase/transpeptidase-like"/>
    <property type="match status" value="1"/>
</dbReference>
<feature type="compositionally biased region" description="Low complexity" evidence="9">
    <location>
        <begin position="89"/>
        <end position="100"/>
    </location>
</feature>
<keyword evidence="4" id="KW-0808">Transferase</keyword>
<feature type="transmembrane region" description="Helical" evidence="10">
    <location>
        <begin position="137"/>
        <end position="160"/>
    </location>
</feature>
<evidence type="ECO:0000259" key="12">
    <source>
        <dbReference type="Pfam" id="PF00912"/>
    </source>
</evidence>
<name>A0A4R6JXQ9_9ACTN</name>
<dbReference type="InterPro" id="IPR036950">
    <property type="entry name" value="PBP_transglycosylase"/>
</dbReference>
<dbReference type="GO" id="GO:0008955">
    <property type="term" value="F:peptidoglycan glycosyltransferase activity"/>
    <property type="evidence" value="ECO:0007669"/>
    <property type="project" value="UniProtKB-EC"/>
</dbReference>
<keyword evidence="6" id="KW-0511">Multifunctional enzyme</keyword>
<comment type="catalytic activity">
    <reaction evidence="8">
        <text>[GlcNAc-(1-&gt;4)-Mur2Ac(oyl-L-Ala-gamma-D-Glu-L-Lys-D-Ala-D-Ala)](n)-di-trans,octa-cis-undecaprenyl diphosphate + beta-D-GlcNAc-(1-&gt;4)-Mur2Ac(oyl-L-Ala-gamma-D-Glu-L-Lys-D-Ala-D-Ala)-di-trans,octa-cis-undecaprenyl diphosphate = [GlcNAc-(1-&gt;4)-Mur2Ac(oyl-L-Ala-gamma-D-Glu-L-Lys-D-Ala-D-Ala)](n+1)-di-trans,octa-cis-undecaprenyl diphosphate + di-trans,octa-cis-undecaprenyl diphosphate + H(+)</text>
        <dbReference type="Rhea" id="RHEA:23708"/>
        <dbReference type="Rhea" id="RHEA-COMP:9602"/>
        <dbReference type="Rhea" id="RHEA-COMP:9603"/>
        <dbReference type="ChEBI" id="CHEBI:15378"/>
        <dbReference type="ChEBI" id="CHEBI:58405"/>
        <dbReference type="ChEBI" id="CHEBI:60033"/>
        <dbReference type="ChEBI" id="CHEBI:78435"/>
        <dbReference type="EC" id="2.4.99.28"/>
    </reaction>
</comment>
<evidence type="ECO:0000256" key="9">
    <source>
        <dbReference type="SAM" id="MobiDB-lite"/>
    </source>
</evidence>
<sequence length="901" mass="95391">MNPYGEPQSSRARARVPGSASSTPDDQPRTYSASARPTGSARPAPDAYRRGAGGRAAVGGATPGRASVGSASVGSARVGPPPAAPPGRAPVARAAVRPTGPAGPPLPPDDEGSLGGGRSGRGKDKSKAAKRRRRTNILTAAAAVVVILLGAGVVGGTYFFDDVDLPPPVNEDQSNVILDSKGAVLAKLGDQNRTVVPEPKINKVVEYAVAAAEDKNFYKHHGIDMKGIVRAAWNNFTGGATQGASTITQQYARHAAELKEISINRKLREAVIARKLESKYDKDQIMGMYLNYIYLGEGRYGIEAAAQGYFGKSVLTPAGQKNAVTPYEAAVLASIIKQPEPTDTHKGYDPNYNPTDAKDRWEYTMANMLEMGWISQEVYDKRVYPKVKPISKSSAAKSTAGKPVGMVMRHVRAELAEMGISPAEFDKGGLTVTTTIDPDVQKAAEEAGSRKSESSPMNGKPATYQAAVIGIDPKNGRVLGYYAGDDPDGLDYGGYLSGDGSKIIGGQSPGSTFKIYTLAAALKEDISFKTTWDGTKLRPNGTKISNAGADPGTVCKGKIKFCDLETATIKSYNFPFYWIADAIGRDKVIAAARDAGLRHMFTDDGKMVDLTKTDKSTWEKTGYFDNEVAFGQYRVVPLEHAEGVATIVGNGVHHKAHFIKSVTRLDPETGKKTIVGSEKVAGKPVFDPDQMSNMQSVLREIVRVDDRDLRGGQQGIAKSGTWEFKEGSGDTWFVGGMPQLAATVWVGGAKNKVELKESNGRDMFGAGTPSRIWKKFLDAVIKAKDLPNEDFPKRVETGNPDSPFANGQEPPPPPQNEDDNDGGDCVLGFIGPDCNQNNGGNNGGGNNNGGGDNNGGNNDNGGGNNDGGGNGNDDGGGDDGGGNENAPETQPTFDPTFQPQN</sequence>
<feature type="domain" description="Penicillin-binding protein transpeptidase" evidence="11">
    <location>
        <begin position="469"/>
        <end position="746"/>
    </location>
</feature>
<evidence type="ECO:0000313" key="13">
    <source>
        <dbReference type="EMBL" id="TDO39505.1"/>
    </source>
</evidence>
<dbReference type="EMBL" id="SNWR01000001">
    <property type="protein sequence ID" value="TDO39505.1"/>
    <property type="molecule type" value="Genomic_DNA"/>
</dbReference>
<dbReference type="Pfam" id="PF00905">
    <property type="entry name" value="Transpeptidase"/>
    <property type="match status" value="1"/>
</dbReference>
<evidence type="ECO:0000256" key="4">
    <source>
        <dbReference type="ARBA" id="ARBA00022679"/>
    </source>
</evidence>
<comment type="caution">
    <text evidence="13">The sequence shown here is derived from an EMBL/GenBank/DDBJ whole genome shotgun (WGS) entry which is preliminary data.</text>
</comment>
<feature type="domain" description="Glycosyl transferase family 51" evidence="12">
    <location>
        <begin position="182"/>
        <end position="368"/>
    </location>
</feature>
<dbReference type="Proteomes" id="UP000294901">
    <property type="component" value="Unassembled WGS sequence"/>
</dbReference>
<evidence type="ECO:0000313" key="14">
    <source>
        <dbReference type="Proteomes" id="UP000294901"/>
    </source>
</evidence>
<comment type="catalytic activity">
    <reaction evidence="7">
        <text>Preferential cleavage: (Ac)2-L-Lys-D-Ala-|-D-Ala. Also transpeptidation of peptidyl-alanyl moieties that are N-acyl substituents of D-alanine.</text>
        <dbReference type="EC" id="3.4.16.4"/>
    </reaction>
</comment>
<dbReference type="InterPro" id="IPR001264">
    <property type="entry name" value="Glyco_trans_51"/>
</dbReference>
<protein>
    <submittedName>
        <fullName evidence="13">Membrane peptidoglycan carboxypeptidase</fullName>
    </submittedName>
</protein>
<dbReference type="AlphaFoldDB" id="A0A4R6JXQ9"/>
<dbReference type="GO" id="GO:0030288">
    <property type="term" value="C:outer membrane-bounded periplasmic space"/>
    <property type="evidence" value="ECO:0007669"/>
    <property type="project" value="TreeGrafter"/>
</dbReference>
<keyword evidence="5" id="KW-0378">Hydrolase</keyword>
<evidence type="ECO:0000256" key="3">
    <source>
        <dbReference type="ARBA" id="ARBA00022676"/>
    </source>
</evidence>
<feature type="compositionally biased region" description="Low complexity" evidence="9">
    <location>
        <begin position="58"/>
        <end position="78"/>
    </location>
</feature>
<evidence type="ECO:0000259" key="11">
    <source>
        <dbReference type="Pfam" id="PF00905"/>
    </source>
</evidence>
<dbReference type="OrthoDB" id="3397599at2"/>
<dbReference type="Gene3D" id="1.10.3810.10">
    <property type="entry name" value="Biosynthetic peptidoglycan transglycosylase-like"/>
    <property type="match status" value="1"/>
</dbReference>
<keyword evidence="3" id="KW-0328">Glycosyltransferase</keyword>
<dbReference type="Pfam" id="PF00912">
    <property type="entry name" value="Transgly"/>
    <property type="match status" value="1"/>
</dbReference>
<evidence type="ECO:0000256" key="1">
    <source>
        <dbReference type="ARBA" id="ARBA00022645"/>
    </source>
</evidence>
<keyword evidence="10" id="KW-0472">Membrane</keyword>
<keyword evidence="10" id="KW-0812">Transmembrane</keyword>
<feature type="region of interest" description="Disordered" evidence="9">
    <location>
        <begin position="441"/>
        <end position="460"/>
    </location>
</feature>
<proteinExistence type="predicted"/>
<dbReference type="SUPFAM" id="SSF53955">
    <property type="entry name" value="Lysozyme-like"/>
    <property type="match status" value="1"/>
</dbReference>
<keyword evidence="10" id="KW-1133">Transmembrane helix</keyword>
<dbReference type="PANTHER" id="PTHR32282:SF34">
    <property type="entry name" value="PENICILLIN-BINDING PROTEIN 1A"/>
    <property type="match status" value="1"/>
</dbReference>
<dbReference type="Gene3D" id="3.40.710.10">
    <property type="entry name" value="DD-peptidase/beta-lactamase superfamily"/>
    <property type="match status" value="1"/>
</dbReference>
<keyword evidence="2" id="KW-0645">Protease</keyword>
<organism evidence="13 14">
    <name type="scientific">Paractinoplanes brasiliensis</name>
    <dbReference type="NCBI Taxonomy" id="52695"/>
    <lineage>
        <taxon>Bacteria</taxon>
        <taxon>Bacillati</taxon>
        <taxon>Actinomycetota</taxon>
        <taxon>Actinomycetes</taxon>
        <taxon>Micromonosporales</taxon>
        <taxon>Micromonosporaceae</taxon>
        <taxon>Paractinoplanes</taxon>
    </lineage>
</organism>
<dbReference type="GO" id="GO:0009002">
    <property type="term" value="F:serine-type D-Ala-D-Ala carboxypeptidase activity"/>
    <property type="evidence" value="ECO:0007669"/>
    <property type="project" value="UniProtKB-EC"/>
</dbReference>
<dbReference type="InterPro" id="IPR001460">
    <property type="entry name" value="PCN-bd_Tpept"/>
</dbReference>
<evidence type="ECO:0000256" key="2">
    <source>
        <dbReference type="ARBA" id="ARBA00022670"/>
    </source>
</evidence>
<dbReference type="InterPro" id="IPR023346">
    <property type="entry name" value="Lysozyme-like_dom_sf"/>
</dbReference>
<dbReference type="GO" id="GO:0009252">
    <property type="term" value="P:peptidoglycan biosynthetic process"/>
    <property type="evidence" value="ECO:0007669"/>
    <property type="project" value="TreeGrafter"/>
</dbReference>
<dbReference type="GO" id="GO:0006508">
    <property type="term" value="P:proteolysis"/>
    <property type="evidence" value="ECO:0007669"/>
    <property type="project" value="UniProtKB-KW"/>
</dbReference>
<gene>
    <name evidence="13" type="ORF">C8E87_3196</name>
</gene>
<dbReference type="PANTHER" id="PTHR32282">
    <property type="entry name" value="BINDING PROTEIN TRANSPEPTIDASE, PUTATIVE-RELATED"/>
    <property type="match status" value="1"/>
</dbReference>
<feature type="compositionally biased region" description="Polar residues" evidence="9">
    <location>
        <begin position="19"/>
        <end position="37"/>
    </location>
</feature>
<evidence type="ECO:0000256" key="7">
    <source>
        <dbReference type="ARBA" id="ARBA00034000"/>
    </source>
</evidence>
<evidence type="ECO:0000256" key="8">
    <source>
        <dbReference type="ARBA" id="ARBA00049902"/>
    </source>
</evidence>
<evidence type="ECO:0000256" key="6">
    <source>
        <dbReference type="ARBA" id="ARBA00023268"/>
    </source>
</evidence>
<dbReference type="GO" id="GO:0008658">
    <property type="term" value="F:penicillin binding"/>
    <property type="evidence" value="ECO:0007669"/>
    <property type="project" value="InterPro"/>
</dbReference>
<reference evidence="13 14" key="1">
    <citation type="submission" date="2019-03" db="EMBL/GenBank/DDBJ databases">
        <title>Sequencing the genomes of 1000 actinobacteria strains.</title>
        <authorList>
            <person name="Klenk H.-P."/>
        </authorList>
    </citation>
    <scope>NUCLEOTIDE SEQUENCE [LARGE SCALE GENOMIC DNA]</scope>
    <source>
        <strain evidence="13 14">DSM 43805</strain>
    </source>
</reference>
<evidence type="ECO:0000256" key="5">
    <source>
        <dbReference type="ARBA" id="ARBA00022801"/>
    </source>
</evidence>
<evidence type="ECO:0000256" key="10">
    <source>
        <dbReference type="SAM" id="Phobius"/>
    </source>
</evidence>
<feature type="compositionally biased region" description="Pro residues" evidence="9">
    <location>
        <begin position="79"/>
        <end position="88"/>
    </location>
</feature>
<keyword evidence="14" id="KW-1185">Reference proteome</keyword>
<dbReference type="InterPro" id="IPR050396">
    <property type="entry name" value="Glycosyltr_51/Transpeptidase"/>
</dbReference>
<keyword evidence="1 13" id="KW-0121">Carboxypeptidase</keyword>
<feature type="region of interest" description="Disordered" evidence="9">
    <location>
        <begin position="1"/>
        <end position="132"/>
    </location>
</feature>
<accession>A0A4R6JXQ9</accession>